<evidence type="ECO:0000313" key="14">
    <source>
        <dbReference type="Proteomes" id="UP001375240"/>
    </source>
</evidence>
<dbReference type="GO" id="GO:1990904">
    <property type="term" value="C:ribonucleoprotein complex"/>
    <property type="evidence" value="ECO:0007669"/>
    <property type="project" value="UniProtKB-KW"/>
</dbReference>
<keyword evidence="5" id="KW-0677">Repeat</keyword>
<evidence type="ECO:0000256" key="5">
    <source>
        <dbReference type="ARBA" id="ARBA00022737"/>
    </source>
</evidence>
<dbReference type="GO" id="GO:0005634">
    <property type="term" value="C:nucleus"/>
    <property type="evidence" value="ECO:0007669"/>
    <property type="project" value="UniProtKB-SubCell"/>
</dbReference>
<name>A0AAV9UD19_9PEZI</name>
<dbReference type="SMART" id="SM00360">
    <property type="entry name" value="RRM"/>
    <property type="match status" value="5"/>
</dbReference>
<dbReference type="Pfam" id="PF00076">
    <property type="entry name" value="RRM_1"/>
    <property type="match status" value="5"/>
</dbReference>
<feature type="compositionally biased region" description="Acidic residues" evidence="11">
    <location>
        <begin position="289"/>
        <end position="302"/>
    </location>
</feature>
<keyword evidence="10" id="KW-0175">Coiled coil</keyword>
<dbReference type="Proteomes" id="UP001375240">
    <property type="component" value="Unassembled WGS sequence"/>
</dbReference>
<feature type="coiled-coil region" evidence="10">
    <location>
        <begin position="810"/>
        <end position="837"/>
    </location>
</feature>
<keyword evidence="7" id="KW-0539">Nucleus</keyword>
<dbReference type="FunFam" id="3.30.70.330:FF:000247">
    <property type="entry name" value="Multiple RNA-binding domain-containing protein 1"/>
    <property type="match status" value="1"/>
</dbReference>
<comment type="subcellular location">
    <subcellularLocation>
        <location evidence="1">Nucleus</location>
    </subcellularLocation>
</comment>
<keyword evidence="4" id="KW-0698">rRNA processing</keyword>
<evidence type="ECO:0000256" key="1">
    <source>
        <dbReference type="ARBA" id="ARBA00004123"/>
    </source>
</evidence>
<dbReference type="SUPFAM" id="SSF54928">
    <property type="entry name" value="RNA-binding domain, RBD"/>
    <property type="match status" value="4"/>
</dbReference>
<dbReference type="GO" id="GO:0006364">
    <property type="term" value="P:rRNA processing"/>
    <property type="evidence" value="ECO:0007669"/>
    <property type="project" value="UniProtKB-KW"/>
</dbReference>
<proteinExistence type="inferred from homology"/>
<dbReference type="InterPro" id="IPR012677">
    <property type="entry name" value="Nucleotide-bd_a/b_plait_sf"/>
</dbReference>
<dbReference type="PANTHER" id="PTHR24012">
    <property type="entry name" value="RNA BINDING PROTEIN"/>
    <property type="match status" value="1"/>
</dbReference>
<feature type="region of interest" description="Disordered" evidence="11">
    <location>
        <begin position="183"/>
        <end position="320"/>
    </location>
</feature>
<protein>
    <recommendedName>
        <fullName evidence="3">Multiple RNA-binding domain-containing protein 1</fullName>
    </recommendedName>
</protein>
<evidence type="ECO:0000256" key="6">
    <source>
        <dbReference type="ARBA" id="ARBA00022884"/>
    </source>
</evidence>
<evidence type="ECO:0000259" key="12">
    <source>
        <dbReference type="PROSITE" id="PS50102"/>
    </source>
</evidence>
<feature type="domain" description="RRM" evidence="12">
    <location>
        <begin position="635"/>
        <end position="718"/>
    </location>
</feature>
<feature type="region of interest" description="Disordered" evidence="11">
    <location>
        <begin position="99"/>
        <end position="153"/>
    </location>
</feature>
<comment type="caution">
    <text evidence="13">The sequence shown here is derived from an EMBL/GenBank/DDBJ whole genome shotgun (WGS) entry which is preliminary data.</text>
</comment>
<feature type="domain" description="RRM" evidence="12">
    <location>
        <begin position="333"/>
        <end position="411"/>
    </location>
</feature>
<dbReference type="CDD" id="cd12320">
    <property type="entry name" value="RRM6_RBM19_RRM5_MRD1"/>
    <property type="match status" value="1"/>
</dbReference>
<organism evidence="13 14">
    <name type="scientific">Orbilia brochopaga</name>
    <dbReference type="NCBI Taxonomy" id="3140254"/>
    <lineage>
        <taxon>Eukaryota</taxon>
        <taxon>Fungi</taxon>
        <taxon>Dikarya</taxon>
        <taxon>Ascomycota</taxon>
        <taxon>Pezizomycotina</taxon>
        <taxon>Orbiliomycetes</taxon>
        <taxon>Orbiliales</taxon>
        <taxon>Orbiliaceae</taxon>
        <taxon>Orbilia</taxon>
    </lineage>
</organism>
<accession>A0AAV9UD19</accession>
<evidence type="ECO:0000256" key="8">
    <source>
        <dbReference type="ARBA" id="ARBA00023274"/>
    </source>
</evidence>
<evidence type="ECO:0000256" key="11">
    <source>
        <dbReference type="SAM" id="MobiDB-lite"/>
    </source>
</evidence>
<sequence length="870" mass="96207">MAEDTSNKAAGTKLLPPKSSRIFIKNLPPTNFNDAALKAHFAKLSGTSITDCRYFPDRRIAFIGYKTPEQAEAAVKHFDRSYIKTCKLAVDIAKSARDENLSRPWSANVPGSSAYAKKHNVSDTSPTKSKNLKRKRDEVEPKKAEDGKTVDQNDPKYIEYMQLMKGRSNSKIWENEITATGEEQVPIVRSPEDESEEEYEDVSKIKAEKKKSKKDTAATPSHQSVPEAPKGDPAELVTEQADPEVLPDVTSPVQTGLSDADWLKSVTSKKLETEDQAVGDEESPNKDESSEEWGGIDEDEHMDDAPSIGEAASEDPPPKTEAEVAVEKIAETGRLFVRNLTYSVTEEELEELFGQFGDLDEVHLPVDQKTHSPKGFAYIQYSTPSSAITAFQTLDQSIFQGRTLHVLPAEAKRESQLDDYALSKLPLKKQREIIKKRKASKSDFEWNSLYMNINAVMASMADRLGVSKAELLDPTSTDAAVKQAHAETRVIQDTKSYFEQHGVNLASFAKKKRGDKVVLIKNFAYGTSIEELRALCNEFGETKRVLMPPAGTIAIVEFLDDPSGRAAFTRLYGRKFKESILKIEKAPEDIFTAPIDPTKKPGVATTATGNVAKPSVKDLISANAADDDFVPGETASLFVKNLSFNTTSDKLKDLFSPMEGFLAARVKTKPDPKNPGKTLSMGYGFVEFRTKTFADAASAAMNGHFLDGHKLEIRGSHRGEDAASERKKADARKNAPGTKIIIKNLAFEVSEKQIRSLFGQYGKLRSVRVPRKFNRTSRGFGFAQFVSTREAENAMEALRHTHLHGRPLVLEWAKEDAKDAEEEIQRLQQKVGKQVDSVRFAKLSGAAGRKKFDIEEVAAGRGAADDEGDE</sequence>
<dbReference type="GO" id="GO:0003723">
    <property type="term" value="F:RNA binding"/>
    <property type="evidence" value="ECO:0007669"/>
    <property type="project" value="UniProtKB-UniRule"/>
</dbReference>
<feature type="domain" description="RRM" evidence="12">
    <location>
        <begin position="516"/>
        <end position="588"/>
    </location>
</feature>
<dbReference type="EMBL" id="JAVHNQ010000009">
    <property type="protein sequence ID" value="KAK6338942.1"/>
    <property type="molecule type" value="Genomic_DNA"/>
</dbReference>
<reference evidence="13 14" key="1">
    <citation type="submission" date="2019-10" db="EMBL/GenBank/DDBJ databases">
        <authorList>
            <person name="Palmer J.M."/>
        </authorList>
    </citation>
    <scope>NUCLEOTIDE SEQUENCE [LARGE SCALE GENOMIC DNA]</scope>
    <source>
        <strain evidence="13 14">TWF696</strain>
    </source>
</reference>
<evidence type="ECO:0000256" key="2">
    <source>
        <dbReference type="ARBA" id="ARBA00008033"/>
    </source>
</evidence>
<evidence type="ECO:0000256" key="9">
    <source>
        <dbReference type="PROSITE-ProRule" id="PRU00176"/>
    </source>
</evidence>
<evidence type="ECO:0000313" key="13">
    <source>
        <dbReference type="EMBL" id="KAK6338942.1"/>
    </source>
</evidence>
<dbReference type="AlphaFoldDB" id="A0AAV9UD19"/>
<dbReference type="InterPro" id="IPR035979">
    <property type="entry name" value="RBD_domain_sf"/>
</dbReference>
<keyword evidence="14" id="KW-1185">Reference proteome</keyword>
<comment type="similarity">
    <text evidence="2">Belongs to the RRM MRD1 family.</text>
</comment>
<feature type="domain" description="RRM" evidence="12">
    <location>
        <begin position="20"/>
        <end position="95"/>
    </location>
</feature>
<evidence type="ECO:0000256" key="3">
    <source>
        <dbReference type="ARBA" id="ARBA00013428"/>
    </source>
</evidence>
<evidence type="ECO:0000256" key="10">
    <source>
        <dbReference type="SAM" id="Coils"/>
    </source>
</evidence>
<gene>
    <name evidence="13" type="primary">MRD1</name>
    <name evidence="13" type="ORF">TWF696_009743</name>
</gene>
<dbReference type="Gene3D" id="3.30.70.330">
    <property type="match status" value="5"/>
</dbReference>
<evidence type="ECO:0000256" key="4">
    <source>
        <dbReference type="ARBA" id="ARBA00022552"/>
    </source>
</evidence>
<feature type="domain" description="RRM" evidence="12">
    <location>
        <begin position="738"/>
        <end position="815"/>
    </location>
</feature>
<dbReference type="InterPro" id="IPR000504">
    <property type="entry name" value="RRM_dom"/>
</dbReference>
<evidence type="ECO:0000256" key="7">
    <source>
        <dbReference type="ARBA" id="ARBA00023242"/>
    </source>
</evidence>
<dbReference type="PROSITE" id="PS50102">
    <property type="entry name" value="RRM"/>
    <property type="match status" value="5"/>
</dbReference>
<feature type="compositionally biased region" description="Basic and acidic residues" evidence="11">
    <location>
        <begin position="135"/>
        <end position="153"/>
    </location>
</feature>
<keyword evidence="8" id="KW-0687">Ribonucleoprotein</keyword>
<keyword evidence="6 9" id="KW-0694">RNA-binding</keyword>